<feature type="coiled-coil region" evidence="1">
    <location>
        <begin position="115"/>
        <end position="146"/>
    </location>
</feature>
<accession>A0ABU6SV81</accession>
<reference evidence="3 4" key="1">
    <citation type="journal article" date="2023" name="Plants (Basel)">
        <title>Bridging the Gap: Combining Genomics and Transcriptomics Approaches to Understand Stylosanthes scabra, an Orphan Legume from the Brazilian Caatinga.</title>
        <authorList>
            <person name="Ferreira-Neto J.R.C."/>
            <person name="da Silva M.D."/>
            <person name="Binneck E."/>
            <person name="de Melo N.F."/>
            <person name="da Silva R.H."/>
            <person name="de Melo A.L.T.M."/>
            <person name="Pandolfi V."/>
            <person name="Bustamante F.O."/>
            <person name="Brasileiro-Vidal A.C."/>
            <person name="Benko-Iseppon A.M."/>
        </authorList>
    </citation>
    <scope>NUCLEOTIDE SEQUENCE [LARGE SCALE GENOMIC DNA]</scope>
    <source>
        <tissue evidence="3">Leaves</tissue>
    </source>
</reference>
<sequence length="147" mass="17391">MRQHDDSQQKPVKYCGICSCNSYHTHECPQLQEDNTVASTHNFYDATTIPPYNRKYYTQVGCDSQLAHLIPPRQQQAQPRQPYTYSQPQNNQNPKYQPLHNRQQYFPSNNPPFNYDEALRTLQKENQEIREAQKRTESQLTQLTEML</sequence>
<comment type="caution">
    <text evidence="3">The sequence shown here is derived from an EMBL/GenBank/DDBJ whole genome shotgun (WGS) entry which is preliminary data.</text>
</comment>
<evidence type="ECO:0000313" key="3">
    <source>
        <dbReference type="EMBL" id="MED6140262.1"/>
    </source>
</evidence>
<keyword evidence="4" id="KW-1185">Reference proteome</keyword>
<feature type="compositionally biased region" description="Low complexity" evidence="2">
    <location>
        <begin position="71"/>
        <end position="98"/>
    </location>
</feature>
<gene>
    <name evidence="3" type="ORF">PIB30_091484</name>
</gene>
<keyword evidence="1" id="KW-0175">Coiled coil</keyword>
<evidence type="ECO:0000313" key="4">
    <source>
        <dbReference type="Proteomes" id="UP001341840"/>
    </source>
</evidence>
<evidence type="ECO:0000256" key="2">
    <source>
        <dbReference type="SAM" id="MobiDB-lite"/>
    </source>
</evidence>
<dbReference type="EMBL" id="JASCZI010062243">
    <property type="protein sequence ID" value="MED6140262.1"/>
    <property type="molecule type" value="Genomic_DNA"/>
</dbReference>
<name>A0ABU6SV81_9FABA</name>
<feature type="region of interest" description="Disordered" evidence="2">
    <location>
        <begin position="70"/>
        <end position="105"/>
    </location>
</feature>
<organism evidence="3 4">
    <name type="scientific">Stylosanthes scabra</name>
    <dbReference type="NCBI Taxonomy" id="79078"/>
    <lineage>
        <taxon>Eukaryota</taxon>
        <taxon>Viridiplantae</taxon>
        <taxon>Streptophyta</taxon>
        <taxon>Embryophyta</taxon>
        <taxon>Tracheophyta</taxon>
        <taxon>Spermatophyta</taxon>
        <taxon>Magnoliopsida</taxon>
        <taxon>eudicotyledons</taxon>
        <taxon>Gunneridae</taxon>
        <taxon>Pentapetalae</taxon>
        <taxon>rosids</taxon>
        <taxon>fabids</taxon>
        <taxon>Fabales</taxon>
        <taxon>Fabaceae</taxon>
        <taxon>Papilionoideae</taxon>
        <taxon>50 kb inversion clade</taxon>
        <taxon>dalbergioids sensu lato</taxon>
        <taxon>Dalbergieae</taxon>
        <taxon>Pterocarpus clade</taxon>
        <taxon>Stylosanthes</taxon>
    </lineage>
</organism>
<evidence type="ECO:0000256" key="1">
    <source>
        <dbReference type="SAM" id="Coils"/>
    </source>
</evidence>
<protein>
    <submittedName>
        <fullName evidence="3">Uncharacterized protein</fullName>
    </submittedName>
</protein>
<dbReference type="Proteomes" id="UP001341840">
    <property type="component" value="Unassembled WGS sequence"/>
</dbReference>
<proteinExistence type="predicted"/>